<dbReference type="EMBL" id="VDEP01000304">
    <property type="protein sequence ID" value="KAA1109831.1"/>
    <property type="molecule type" value="Genomic_DNA"/>
</dbReference>
<evidence type="ECO:0000313" key="3">
    <source>
        <dbReference type="Proteomes" id="UP000325313"/>
    </source>
</evidence>
<dbReference type="Proteomes" id="UP000325313">
    <property type="component" value="Unassembled WGS sequence"/>
</dbReference>
<feature type="region of interest" description="Disordered" evidence="1">
    <location>
        <begin position="735"/>
        <end position="755"/>
    </location>
</feature>
<protein>
    <submittedName>
        <fullName evidence="2">Uncharacterized protein</fullName>
    </submittedName>
</protein>
<evidence type="ECO:0000256" key="1">
    <source>
        <dbReference type="SAM" id="MobiDB-lite"/>
    </source>
</evidence>
<accession>A0A5B0Q9E7</accession>
<gene>
    <name evidence="2" type="ORF">PGTUg99_035566</name>
</gene>
<name>A0A5B0Q9E7_PUCGR</name>
<reference evidence="2 3" key="1">
    <citation type="submission" date="2019-05" db="EMBL/GenBank/DDBJ databases">
        <title>Emergence of the Ug99 lineage of the wheat stem rust pathogen through somatic hybridization.</title>
        <authorList>
            <person name="Li F."/>
            <person name="Upadhyaya N.M."/>
            <person name="Sperschneider J."/>
            <person name="Matny O."/>
            <person name="Nguyen-Phuc H."/>
            <person name="Mago R."/>
            <person name="Raley C."/>
            <person name="Miller M.E."/>
            <person name="Silverstein K.A.T."/>
            <person name="Henningsen E."/>
            <person name="Hirsch C.D."/>
            <person name="Visser B."/>
            <person name="Pretorius Z.A."/>
            <person name="Steffenson B.J."/>
            <person name="Schwessinger B."/>
            <person name="Dodds P.N."/>
            <person name="Figueroa M."/>
        </authorList>
    </citation>
    <scope>NUCLEOTIDE SEQUENCE [LARGE SCALE GENOMIC DNA]</scope>
    <source>
        <strain evidence="2 3">Ug99</strain>
    </source>
</reference>
<evidence type="ECO:0000313" key="2">
    <source>
        <dbReference type="EMBL" id="KAA1109831.1"/>
    </source>
</evidence>
<sequence>MKSAGAGVRYLSSFSMSRKRHTAFFAPLVFSQVVMHFSSFQATPVILNEPAEQLLGWQPGDDLTKGLPPFESDDPSDWNLDAWEDGIGSQLAQWGKTDPIQAPHPQQTHDGQETTLLSPALPSFENIKSGAGDSLEAPTIFYPLGSDGGRLNTHYRPHPVEYQSLLELEVPNKLRPRDKPEDIQFSGQTDKRYRPGLRFSERYQAGTSALDQRYCTGPFPDVVSKKPKNQVNFMKDEVDRIHRENAHRNEGYPKMPITSKLHILRPLDITNMQHPLLENFLEQFAQTYQSLSRCKNKQMCPDKFKFQDLPVGVYNGLARPVNPRNGRFYDKEVFLIHIKHLISWTLFISMAALRSFDPKCSANNESSLHNQIIEWLLIETFFPTSSLPVFGLIEKPDFPRDQNTFGEVQKSILRFLSKPTSDIESCISTACLLLLEWFKKFNSPIFEFLIQVSKNSPVSFLSKDLLMKAIYSKMKFREEVERSVETSFKIRDFLLLRSEDLPQEILPGKYSHEITGLKGTSEEILQKIEEFNESIPRNRDSTRIFQNLPILLFSNTKYQKDSSSPILESIKITNECLGSIRIAKLLARAKNLLLYLDFFHRLLSQHISERFALKRFDLLHKNEAEGGFMEWVKFELFNPKGSLPVFGKVKEVDLPLDRTKFGELQILVVNYFSNPGSHRNLVQLSIFLNGCWYKSFHISQWNLCFPEDKAFWEIMVHSFLRNYTKFVEFQQRHQIDKRKQNQPDSYNKTAKRLKQ</sequence>
<organism evidence="2 3">
    <name type="scientific">Puccinia graminis f. sp. tritici</name>
    <dbReference type="NCBI Taxonomy" id="56615"/>
    <lineage>
        <taxon>Eukaryota</taxon>
        <taxon>Fungi</taxon>
        <taxon>Dikarya</taxon>
        <taxon>Basidiomycota</taxon>
        <taxon>Pucciniomycotina</taxon>
        <taxon>Pucciniomycetes</taxon>
        <taxon>Pucciniales</taxon>
        <taxon>Pucciniaceae</taxon>
        <taxon>Puccinia</taxon>
    </lineage>
</organism>
<proteinExistence type="predicted"/>
<comment type="caution">
    <text evidence="2">The sequence shown here is derived from an EMBL/GenBank/DDBJ whole genome shotgun (WGS) entry which is preliminary data.</text>
</comment>
<dbReference type="AlphaFoldDB" id="A0A5B0Q9E7"/>